<feature type="compositionally biased region" description="Acidic residues" evidence="1">
    <location>
        <begin position="86"/>
        <end position="96"/>
    </location>
</feature>
<sequence>MITKILVIFVACRNLAPHSHLLNVRGSLGIWVIALMFALMLGVVFGFENTSELTDPDPSDAPQDEGMEPDPVAPLADPMPEPALETVEEDTTEPELEPASPEPIVSEEIGETFELLSNQSATGTGSDDRFVLIEGERLPSDGTAISISGGAGDDTFDLLNPTGEADTLNSPFLFSEALVDGGAGNDTINVAAPDSTVSGGDGDDRINVVVAGNTFITGDAGDDYIFGDQVNDPVTIQGGTGNDTIDATDMSNVAAFGDEGNDQIMVTGRDLLGTGYSTFASGGDGEDTLSLADEAFRSDPRFMPIGLRGDAGNDIFELTFNEGREIDVPLDATPPASVFVAELLDFEPGIDAILIEPQVMNDAFEITQARLDENATAGTTELIISYQSETEIDREVRVIINATGISFDDISLVGIDEAALTTPLIS</sequence>
<dbReference type="AlphaFoldDB" id="A0A1L9NXN0"/>
<protein>
    <submittedName>
        <fullName evidence="3">Hemolysin, plasmid</fullName>
    </submittedName>
</protein>
<dbReference type="GO" id="GO:0005509">
    <property type="term" value="F:calcium ion binding"/>
    <property type="evidence" value="ECO:0007669"/>
    <property type="project" value="InterPro"/>
</dbReference>
<name>A0A1L9NXN0_9RHOB</name>
<dbReference type="STRING" id="696762.PFRI_17300"/>
<organism evidence="3 4">
    <name type="scientific">Planktotalea frisia</name>
    <dbReference type="NCBI Taxonomy" id="696762"/>
    <lineage>
        <taxon>Bacteria</taxon>
        <taxon>Pseudomonadati</taxon>
        <taxon>Pseudomonadota</taxon>
        <taxon>Alphaproteobacteria</taxon>
        <taxon>Rhodobacterales</taxon>
        <taxon>Paracoccaceae</taxon>
        <taxon>Planktotalea</taxon>
    </lineage>
</organism>
<evidence type="ECO:0000256" key="2">
    <source>
        <dbReference type="SAM" id="Phobius"/>
    </source>
</evidence>
<evidence type="ECO:0000313" key="4">
    <source>
        <dbReference type="Proteomes" id="UP000184514"/>
    </source>
</evidence>
<feature type="region of interest" description="Disordered" evidence="1">
    <location>
        <begin position="53"/>
        <end position="103"/>
    </location>
</feature>
<accession>A0A1L9NXN0</accession>
<dbReference type="InterPro" id="IPR001343">
    <property type="entry name" value="Hemolysn_Ca-bd"/>
</dbReference>
<dbReference type="InterPro" id="IPR011049">
    <property type="entry name" value="Serralysin-like_metalloprot_C"/>
</dbReference>
<proteinExistence type="predicted"/>
<keyword evidence="2" id="KW-0472">Membrane</keyword>
<dbReference type="Gene3D" id="2.160.20.160">
    <property type="match status" value="1"/>
</dbReference>
<comment type="caution">
    <text evidence="3">The sequence shown here is derived from an EMBL/GenBank/DDBJ whole genome shotgun (WGS) entry which is preliminary data.</text>
</comment>
<feature type="compositionally biased region" description="Acidic residues" evidence="1">
    <location>
        <begin position="54"/>
        <end position="68"/>
    </location>
</feature>
<gene>
    <name evidence="3" type="primary">hlyA_4</name>
    <name evidence="3" type="ORF">PFRI_17300</name>
</gene>
<keyword evidence="2" id="KW-1133">Transmembrane helix</keyword>
<dbReference type="SUPFAM" id="SSF51120">
    <property type="entry name" value="beta-Roll"/>
    <property type="match status" value="1"/>
</dbReference>
<keyword evidence="4" id="KW-1185">Reference proteome</keyword>
<dbReference type="EMBL" id="MLCB01000125">
    <property type="protein sequence ID" value="OJI93991.1"/>
    <property type="molecule type" value="Genomic_DNA"/>
</dbReference>
<feature type="transmembrane region" description="Helical" evidence="2">
    <location>
        <begin position="28"/>
        <end position="47"/>
    </location>
</feature>
<reference evidence="3 4" key="1">
    <citation type="submission" date="2016-10" db="EMBL/GenBank/DDBJ databases">
        <title>Genome sequence of Planktotalea frisia SH6-1.</title>
        <authorList>
            <person name="Poehlein A."/>
            <person name="Bakenhus I."/>
            <person name="Voget S."/>
            <person name="Brinkhoff T."/>
            <person name="Simon M."/>
        </authorList>
    </citation>
    <scope>NUCLEOTIDE SEQUENCE [LARGE SCALE GENOMIC DNA]</scope>
    <source>
        <strain evidence="3 4">SH6-1</strain>
    </source>
</reference>
<evidence type="ECO:0000313" key="3">
    <source>
        <dbReference type="EMBL" id="OJI93991.1"/>
    </source>
</evidence>
<dbReference type="Proteomes" id="UP000184514">
    <property type="component" value="Unassembled WGS sequence"/>
</dbReference>
<evidence type="ECO:0000256" key="1">
    <source>
        <dbReference type="SAM" id="MobiDB-lite"/>
    </source>
</evidence>
<dbReference type="Pfam" id="PF00353">
    <property type="entry name" value="HemolysinCabind"/>
    <property type="match status" value="4"/>
</dbReference>
<keyword evidence="2" id="KW-0812">Transmembrane</keyword>
<dbReference type="PRINTS" id="PR00313">
    <property type="entry name" value="CABNDNGRPT"/>
</dbReference>